<evidence type="ECO:0000313" key="1">
    <source>
        <dbReference type="EMBL" id="GAA0043008.1"/>
    </source>
</evidence>
<dbReference type="RefSeq" id="WP_125977560.1">
    <property type="nucleotide sequence ID" value="NZ_BAAAAK010000018.1"/>
</dbReference>
<dbReference type="Proteomes" id="UP001437574">
    <property type="component" value="Unassembled WGS sequence"/>
</dbReference>
<comment type="caution">
    <text evidence="1">The sequence shown here is derived from an EMBL/GenBank/DDBJ whole genome shotgun (WGS) entry which is preliminary data.</text>
</comment>
<dbReference type="Gene3D" id="3.40.50.300">
    <property type="entry name" value="P-loop containing nucleotide triphosphate hydrolases"/>
    <property type="match status" value="1"/>
</dbReference>
<sequence length="264" mass="29893">METSFEISPGIRISIRNSVGLTVVGRPGSGKSWLLNYIMLSLMKNCKIYPLICDTKLSDLYNLKRFMKRGNPDKRVAGTPSQVAGLLRRVTKLMDERYSNYNSHWGADWVDAQYMPVLLICDEYSSTIAQADSNTAKEIENYMKQLVFKARQLGGIYILLASQRITADTLSRNVTSSMSVKIAMERLDSISLNLAFPECNVKEIPYIDNIPGHALIYSDTFPNNVPIPIIAPDLSNVEVPKVFETLDERAKCNDYVKEDYWPFD</sequence>
<accession>A0ABC9VMT0</accession>
<gene>
    <name evidence="1" type="ORF">LATKL145_14190</name>
</gene>
<reference evidence="2" key="2">
    <citation type="submission" date="2024-01" db="EMBL/GenBank/DDBJ databases">
        <title>Draft genome sequence of Lactobacillus amylovorus strain TKL145.</title>
        <authorList>
            <person name="Tohno M."/>
            <person name="Tanizawa Y."/>
        </authorList>
    </citation>
    <scope>NUCLEOTIDE SEQUENCE [LARGE SCALE GENOMIC DNA]</scope>
    <source>
        <strain evidence="2">TKL145</strain>
    </source>
</reference>
<proteinExistence type="predicted"/>
<dbReference type="AlphaFoldDB" id="A0ABC9VMT0"/>
<dbReference type="EMBL" id="BAAAAK010000018">
    <property type="protein sequence ID" value="GAA0043008.1"/>
    <property type="molecule type" value="Genomic_DNA"/>
</dbReference>
<name>A0ABC9VMT0_LACAM</name>
<reference evidence="1 2" key="1">
    <citation type="journal article" date="2024" name="Int. J. Syst. Evol. Microbiol.">
        <title>Proposal of Lactobacillus amylovorus subsp. animalis subsp. nov. and an emended description of Lactobacillus amylovorus.</title>
        <authorList>
            <person name="Yamane K."/>
            <person name="Tanizawa Y."/>
            <person name="Kobayashi H."/>
            <person name="Kamizono T."/>
            <person name="Kojima Y."/>
            <person name="Takagi H."/>
            <person name="Tohno M."/>
        </authorList>
    </citation>
    <scope>NUCLEOTIDE SEQUENCE [LARGE SCALE GENOMIC DNA]</scope>
    <source>
        <strain evidence="1 2">TKL145</strain>
    </source>
</reference>
<dbReference type="SUPFAM" id="SSF52540">
    <property type="entry name" value="P-loop containing nucleoside triphosphate hydrolases"/>
    <property type="match status" value="1"/>
</dbReference>
<organism evidence="1 2">
    <name type="scientific">Lactobacillus amylovorus subsp. animalium</name>
    <dbReference type="NCBI Taxonomy" id="3378536"/>
    <lineage>
        <taxon>Bacteria</taxon>
        <taxon>Bacillati</taxon>
        <taxon>Bacillota</taxon>
        <taxon>Bacilli</taxon>
        <taxon>Lactobacillales</taxon>
        <taxon>Lactobacillaceae</taxon>
        <taxon>Lactobacillus</taxon>
    </lineage>
</organism>
<evidence type="ECO:0008006" key="3">
    <source>
        <dbReference type="Google" id="ProtNLM"/>
    </source>
</evidence>
<dbReference type="InterPro" id="IPR027417">
    <property type="entry name" value="P-loop_NTPase"/>
</dbReference>
<protein>
    <recommendedName>
        <fullName evidence="3">Cell division protein FtsK</fullName>
    </recommendedName>
</protein>
<evidence type="ECO:0000313" key="2">
    <source>
        <dbReference type="Proteomes" id="UP001437574"/>
    </source>
</evidence>